<dbReference type="Gene3D" id="3.40.50.300">
    <property type="entry name" value="P-loop containing nucleotide triphosphate hydrolases"/>
    <property type="match status" value="1"/>
</dbReference>
<dbReference type="InterPro" id="IPR041628">
    <property type="entry name" value="ChlI/MoxR_AAA_lid"/>
</dbReference>
<dbReference type="Pfam" id="PF17863">
    <property type="entry name" value="AAA_lid_2"/>
    <property type="match status" value="1"/>
</dbReference>
<dbReference type="PANTHER" id="PTHR42759:SF5">
    <property type="entry name" value="METHANOL DEHYDROGENASE REGULATOR"/>
    <property type="match status" value="1"/>
</dbReference>
<evidence type="ECO:0000259" key="5">
    <source>
        <dbReference type="Pfam" id="PF17863"/>
    </source>
</evidence>
<dbReference type="CDD" id="cd00009">
    <property type="entry name" value="AAA"/>
    <property type="match status" value="1"/>
</dbReference>
<dbReference type="Proteomes" id="UP000515728">
    <property type="component" value="Chromosome"/>
</dbReference>
<evidence type="ECO:0000256" key="2">
    <source>
        <dbReference type="ARBA" id="ARBA00022840"/>
    </source>
</evidence>
<dbReference type="SUPFAM" id="SSF52540">
    <property type="entry name" value="P-loop containing nucleoside triphosphate hydrolases"/>
    <property type="match status" value="1"/>
</dbReference>
<dbReference type="RefSeq" id="WP_185719822.1">
    <property type="nucleotide sequence ID" value="NZ_BAAAWI010000001.1"/>
</dbReference>
<dbReference type="KEGG" id="ppel:H6H00_02810"/>
<feature type="domain" description="ChlI/MoxR AAA lid" evidence="5">
    <location>
        <begin position="234"/>
        <end position="305"/>
    </location>
</feature>
<feature type="domain" description="ATPase AAA-3" evidence="4">
    <location>
        <begin position="41"/>
        <end position="171"/>
    </location>
</feature>
<dbReference type="AlphaFoldDB" id="A0A7G7MJN2"/>
<keyword evidence="1" id="KW-0547">Nucleotide-binding</keyword>
<dbReference type="PIRSF" id="PIRSF002849">
    <property type="entry name" value="AAA_ATPase_chaperone_MoxR_prd"/>
    <property type="match status" value="1"/>
</dbReference>
<keyword evidence="7" id="KW-1185">Reference proteome</keyword>
<reference evidence="6 7" key="1">
    <citation type="submission" date="2020-08" db="EMBL/GenBank/DDBJ databases">
        <authorList>
            <person name="Mo P."/>
        </authorList>
    </citation>
    <scope>NUCLEOTIDE SEQUENCE [LARGE SCALE GENOMIC DNA]</scope>
    <source>
        <strain evidence="6 7">CGMCC 4.1532</strain>
    </source>
</reference>
<gene>
    <name evidence="6" type="ORF">H6H00_02810</name>
</gene>
<protein>
    <submittedName>
        <fullName evidence="6">MoxR family ATPase</fullName>
    </submittedName>
</protein>
<dbReference type="GO" id="GO:0016887">
    <property type="term" value="F:ATP hydrolysis activity"/>
    <property type="evidence" value="ECO:0007669"/>
    <property type="project" value="InterPro"/>
</dbReference>
<dbReference type="EMBL" id="CP060131">
    <property type="protein sequence ID" value="QNG52993.1"/>
    <property type="molecule type" value="Genomic_DNA"/>
</dbReference>
<organism evidence="6 7">
    <name type="scientific">Pseudonocardia petroleophila</name>
    <dbReference type="NCBI Taxonomy" id="37331"/>
    <lineage>
        <taxon>Bacteria</taxon>
        <taxon>Bacillati</taxon>
        <taxon>Actinomycetota</taxon>
        <taxon>Actinomycetes</taxon>
        <taxon>Pseudonocardiales</taxon>
        <taxon>Pseudonocardiaceae</taxon>
        <taxon>Pseudonocardia</taxon>
    </lineage>
</organism>
<dbReference type="Pfam" id="PF07726">
    <property type="entry name" value="AAA_3"/>
    <property type="match status" value="1"/>
</dbReference>
<dbReference type="PANTHER" id="PTHR42759">
    <property type="entry name" value="MOXR FAMILY PROTEIN"/>
    <property type="match status" value="1"/>
</dbReference>
<evidence type="ECO:0000313" key="6">
    <source>
        <dbReference type="EMBL" id="QNG52993.1"/>
    </source>
</evidence>
<evidence type="ECO:0000256" key="3">
    <source>
        <dbReference type="ARBA" id="ARBA00061607"/>
    </source>
</evidence>
<dbReference type="InterPro" id="IPR050764">
    <property type="entry name" value="CbbQ/NirQ/NorQ/GpvN"/>
</dbReference>
<proteinExistence type="inferred from homology"/>
<dbReference type="InterPro" id="IPR027417">
    <property type="entry name" value="P-loop_NTPase"/>
</dbReference>
<comment type="similarity">
    <text evidence="3">Belongs to the MoxR family.</text>
</comment>
<dbReference type="FunFam" id="3.40.50.300:FF:000640">
    <property type="entry name" value="MoxR family ATPase"/>
    <property type="match status" value="1"/>
</dbReference>
<dbReference type="Gene3D" id="1.10.8.80">
    <property type="entry name" value="Magnesium chelatase subunit I, C-Terminal domain"/>
    <property type="match status" value="1"/>
</dbReference>
<keyword evidence="2" id="KW-0067">ATP-binding</keyword>
<evidence type="ECO:0000313" key="7">
    <source>
        <dbReference type="Proteomes" id="UP000515728"/>
    </source>
</evidence>
<dbReference type="InterPro" id="IPR011703">
    <property type="entry name" value="ATPase_AAA-3"/>
</dbReference>
<dbReference type="GO" id="GO:0005524">
    <property type="term" value="F:ATP binding"/>
    <property type="evidence" value="ECO:0007669"/>
    <property type="project" value="UniProtKB-KW"/>
</dbReference>
<sequence>MNAPFDPGAAYRAIADNVQQIVQGKPEVVRLAIVALFAEGHILLEDVPGLGKTTLAHCIARSIAGGFNRIQFTPDLLPGDITGSMVYHQADGRLDFRPGAVFTNVLVADEINRGTPKTQSALLEVMAEGRVTVDATSHPVPHPFIVVATQNPIELEGTYRLPEAQLDRFLVRLKVDYPDHDAELAVVMGNAAGHHPEQLQPVIDIATLQQVLMAVRQTFVDPQVASYAIRLAAATRTHPAIRYGASPRGSIGIVRAARALAATQSRAFVTPDDVKAVAPAVLTHRLVLTPDAELNRYTGTQVVREVLETVAAPGLLPSGATTIGPGMSPGMSTISPPPR</sequence>
<name>A0A7G7MJN2_9PSEU</name>
<evidence type="ECO:0000256" key="1">
    <source>
        <dbReference type="ARBA" id="ARBA00022741"/>
    </source>
</evidence>
<accession>A0A7G7MJN2</accession>
<evidence type="ECO:0000259" key="4">
    <source>
        <dbReference type="Pfam" id="PF07726"/>
    </source>
</evidence>